<reference evidence="2 3" key="4">
    <citation type="journal article" date="2011" name="BMC Genomics">
        <title>RNA-Seq improves annotation of protein-coding genes in the cucumber genome.</title>
        <authorList>
            <person name="Li Z."/>
            <person name="Zhang Z."/>
            <person name="Yan P."/>
            <person name="Huang S."/>
            <person name="Fei Z."/>
            <person name="Lin K."/>
        </authorList>
    </citation>
    <scope>NUCLEOTIDE SEQUENCE [LARGE SCALE GENOMIC DNA]</scope>
    <source>
        <strain evidence="3">cv. 9930</strain>
    </source>
</reference>
<evidence type="ECO:0000313" key="2">
    <source>
        <dbReference type="EMBL" id="KGN58688.1"/>
    </source>
</evidence>
<evidence type="ECO:0000256" key="1">
    <source>
        <dbReference type="SAM" id="MobiDB-lite"/>
    </source>
</evidence>
<evidence type="ECO:0000313" key="3">
    <source>
        <dbReference type="Proteomes" id="UP000029981"/>
    </source>
</evidence>
<feature type="compositionally biased region" description="Pro residues" evidence="1">
    <location>
        <begin position="24"/>
        <end position="38"/>
    </location>
</feature>
<feature type="compositionally biased region" description="Basic and acidic residues" evidence="1">
    <location>
        <begin position="8"/>
        <end position="22"/>
    </location>
</feature>
<keyword evidence="3" id="KW-1185">Reference proteome</keyword>
<dbReference type="Gramene" id="KGN58688">
    <property type="protein sequence ID" value="KGN58688"/>
    <property type="gene ID" value="Csa_3G728050"/>
</dbReference>
<dbReference type="AlphaFoldDB" id="A0A0A0LA20"/>
<reference evidence="2 3" key="1">
    <citation type="journal article" date="2009" name="Nat. Genet.">
        <title>The genome of the cucumber, Cucumis sativus L.</title>
        <authorList>
            <person name="Huang S."/>
            <person name="Li R."/>
            <person name="Zhang Z."/>
            <person name="Li L."/>
            <person name="Gu X."/>
            <person name="Fan W."/>
            <person name="Lucas W.J."/>
            <person name="Wang X."/>
            <person name="Xie B."/>
            <person name="Ni P."/>
            <person name="Ren Y."/>
            <person name="Zhu H."/>
            <person name="Li J."/>
            <person name="Lin K."/>
            <person name="Jin W."/>
            <person name="Fei Z."/>
            <person name="Li G."/>
            <person name="Staub J."/>
            <person name="Kilian A."/>
            <person name="van der Vossen E.A."/>
            <person name="Wu Y."/>
            <person name="Guo J."/>
            <person name="He J."/>
            <person name="Jia Z."/>
            <person name="Ren Y."/>
            <person name="Tian G."/>
            <person name="Lu Y."/>
            <person name="Ruan J."/>
            <person name="Qian W."/>
            <person name="Wang M."/>
            <person name="Huang Q."/>
            <person name="Li B."/>
            <person name="Xuan Z."/>
            <person name="Cao J."/>
            <person name="Asan"/>
            <person name="Wu Z."/>
            <person name="Zhang J."/>
            <person name="Cai Q."/>
            <person name="Bai Y."/>
            <person name="Zhao B."/>
            <person name="Han Y."/>
            <person name="Li Y."/>
            <person name="Li X."/>
            <person name="Wang S."/>
            <person name="Shi Q."/>
            <person name="Liu S."/>
            <person name="Cho W.K."/>
            <person name="Kim J.Y."/>
            <person name="Xu Y."/>
            <person name="Heller-Uszynska K."/>
            <person name="Miao H."/>
            <person name="Cheng Z."/>
            <person name="Zhang S."/>
            <person name="Wu J."/>
            <person name="Yang Y."/>
            <person name="Kang H."/>
            <person name="Li M."/>
            <person name="Liang H."/>
            <person name="Ren X."/>
            <person name="Shi Z."/>
            <person name="Wen M."/>
            <person name="Jian M."/>
            <person name="Yang H."/>
            <person name="Zhang G."/>
            <person name="Yang Z."/>
            <person name="Chen R."/>
            <person name="Liu S."/>
            <person name="Li J."/>
            <person name="Ma L."/>
            <person name="Liu H."/>
            <person name="Zhou Y."/>
            <person name="Zhao J."/>
            <person name="Fang X."/>
            <person name="Li G."/>
            <person name="Fang L."/>
            <person name="Li Y."/>
            <person name="Liu D."/>
            <person name="Zheng H."/>
            <person name="Zhang Y."/>
            <person name="Qin N."/>
            <person name="Li Z."/>
            <person name="Yang G."/>
            <person name="Yang S."/>
            <person name="Bolund L."/>
            <person name="Kristiansen K."/>
            <person name="Zheng H."/>
            <person name="Li S."/>
            <person name="Zhang X."/>
            <person name="Yang H."/>
            <person name="Wang J."/>
            <person name="Sun R."/>
            <person name="Zhang B."/>
            <person name="Jiang S."/>
            <person name="Wang J."/>
            <person name="Du Y."/>
            <person name="Li S."/>
        </authorList>
    </citation>
    <scope>NUCLEOTIDE SEQUENCE [LARGE SCALE GENOMIC DNA]</scope>
    <source>
        <strain evidence="3">cv. 9930</strain>
    </source>
</reference>
<name>A0A0A0LA20_CUCSA</name>
<protein>
    <submittedName>
        <fullName evidence="2">Uncharacterized protein</fullName>
    </submittedName>
</protein>
<feature type="compositionally biased region" description="Low complexity" evidence="1">
    <location>
        <begin position="62"/>
        <end position="78"/>
    </location>
</feature>
<proteinExistence type="predicted"/>
<accession>A0A0A0LA20</accession>
<feature type="region of interest" description="Disordered" evidence="1">
    <location>
        <begin position="1"/>
        <end position="78"/>
    </location>
</feature>
<reference evidence="2 3" key="3">
    <citation type="journal article" date="2010" name="BMC Genomics">
        <title>Transcriptome sequencing and comparative analysis of cucumber flowers with different sex types.</title>
        <authorList>
            <person name="Guo S."/>
            <person name="Zheng Y."/>
            <person name="Joung J.G."/>
            <person name="Liu S."/>
            <person name="Zhang Z."/>
            <person name="Crasta O.R."/>
            <person name="Sobral B.W."/>
            <person name="Xu Y."/>
            <person name="Huang S."/>
            <person name="Fei Z."/>
        </authorList>
    </citation>
    <scope>NUCLEOTIDE SEQUENCE [LARGE SCALE GENOMIC DNA]</scope>
    <source>
        <strain evidence="3">cv. 9930</strain>
    </source>
</reference>
<sequence>MRSRHAEKKMIDDVSKHFEETLPRSPPPTTAPNPPPSDAAPSPRSLCGCQTNHFCDGTGDPQQSQTSRVTRTTSTTTSDLRWLQPATTPAAFLDYPQPELIWIP</sequence>
<reference evidence="2 3" key="2">
    <citation type="journal article" date="2009" name="PLoS ONE">
        <title>An integrated genetic and cytogenetic map of the cucumber genome.</title>
        <authorList>
            <person name="Ren Y."/>
            <person name="Zhang Z."/>
            <person name="Liu J."/>
            <person name="Staub J.E."/>
            <person name="Han Y."/>
            <person name="Cheng Z."/>
            <person name="Li X."/>
            <person name="Lu J."/>
            <person name="Miao H."/>
            <person name="Kang H."/>
            <person name="Xie B."/>
            <person name="Gu X."/>
            <person name="Wang X."/>
            <person name="Du Y."/>
            <person name="Jin W."/>
            <person name="Huang S."/>
        </authorList>
    </citation>
    <scope>NUCLEOTIDE SEQUENCE [LARGE SCALE GENOMIC DNA]</scope>
    <source>
        <strain evidence="3">cv. 9930</strain>
    </source>
</reference>
<dbReference type="EMBL" id="CM002924">
    <property type="protein sequence ID" value="KGN58688.1"/>
    <property type="molecule type" value="Genomic_DNA"/>
</dbReference>
<gene>
    <name evidence="2" type="ORF">Csa_3G728050</name>
</gene>
<dbReference type="Proteomes" id="UP000029981">
    <property type="component" value="Chromosome 3"/>
</dbReference>
<organism evidence="2 3">
    <name type="scientific">Cucumis sativus</name>
    <name type="common">Cucumber</name>
    <dbReference type="NCBI Taxonomy" id="3659"/>
    <lineage>
        <taxon>Eukaryota</taxon>
        <taxon>Viridiplantae</taxon>
        <taxon>Streptophyta</taxon>
        <taxon>Embryophyta</taxon>
        <taxon>Tracheophyta</taxon>
        <taxon>Spermatophyta</taxon>
        <taxon>Magnoliopsida</taxon>
        <taxon>eudicotyledons</taxon>
        <taxon>Gunneridae</taxon>
        <taxon>Pentapetalae</taxon>
        <taxon>rosids</taxon>
        <taxon>fabids</taxon>
        <taxon>Cucurbitales</taxon>
        <taxon>Cucurbitaceae</taxon>
        <taxon>Benincaseae</taxon>
        <taxon>Cucumis</taxon>
    </lineage>
</organism>